<dbReference type="PIRSF" id="PIRSF036492">
    <property type="entry name" value="ALDH"/>
    <property type="match status" value="1"/>
</dbReference>
<feature type="domain" description="Aldehyde dehydrogenase" evidence="5">
    <location>
        <begin position="9"/>
        <end position="425"/>
    </location>
</feature>
<dbReference type="InterPro" id="IPR016160">
    <property type="entry name" value="Ald_DH_CS_CYS"/>
</dbReference>
<organism evidence="6 7">
    <name type="scientific">Teichococcus deserti</name>
    <dbReference type="NCBI Taxonomy" id="1817963"/>
    <lineage>
        <taxon>Bacteria</taxon>
        <taxon>Pseudomonadati</taxon>
        <taxon>Pseudomonadota</taxon>
        <taxon>Alphaproteobacteria</taxon>
        <taxon>Acetobacterales</taxon>
        <taxon>Roseomonadaceae</taxon>
        <taxon>Roseomonas</taxon>
    </lineage>
</organism>
<sequence>MHPCPDTAALTALQAFFHTGATRPLEARRAALRRLAQGLARLEDAFLEALHSDLGKPAFEAWTSEVLPLRQELAHVQKHLARWMRPRRVAMGPLHWPARAALQPEPRGAVLILSPWNYPLQLALMPLVSALAAGNTVLLKPSEFAPATAALLQRLVEESFDPGHVRLLQGDAGLAARLTAQPWDHIFFTGSVATGRKVALAAAANLASCTLELGGCNPAIVEPTADPRIAARRIVWGKFLNAGQTCIAPNHVLVHEDLRDRLLDALRQAMIDFYGADGAAAQRLAHRGQFDRIAGLLGQGQILQGGSMAAGRLHVAPTLMVDVAPDSPLLREEIFGPILPVVPWHDERGLVATLRAGPSPLATYLHGRDEALAGRLQAATRSGAFVRNDNVLQAAVPGLPFGGVGASGQGRAHGEAGFRDFSNPRSLYQQSPRIDLPTRYPPYGNQLPWLRRLFRRTGL</sequence>
<comment type="caution">
    <text evidence="6">The sequence shown here is derived from an EMBL/GenBank/DDBJ whole genome shotgun (WGS) entry which is preliminary data.</text>
</comment>
<keyword evidence="2 3" id="KW-0560">Oxidoreductase</keyword>
<evidence type="ECO:0000256" key="1">
    <source>
        <dbReference type="ARBA" id="ARBA00009986"/>
    </source>
</evidence>
<proteinExistence type="inferred from homology"/>
<evidence type="ECO:0000256" key="4">
    <source>
        <dbReference type="PIRSR" id="PIRSR036492-1"/>
    </source>
</evidence>
<dbReference type="InterPro" id="IPR016162">
    <property type="entry name" value="Ald_DH_N"/>
</dbReference>
<dbReference type="InterPro" id="IPR015590">
    <property type="entry name" value="Aldehyde_DH_dom"/>
</dbReference>
<dbReference type="GO" id="GO:0005737">
    <property type="term" value="C:cytoplasm"/>
    <property type="evidence" value="ECO:0007669"/>
    <property type="project" value="TreeGrafter"/>
</dbReference>
<evidence type="ECO:0000256" key="3">
    <source>
        <dbReference type="PIRNR" id="PIRNR036492"/>
    </source>
</evidence>
<dbReference type="PROSITE" id="PS00070">
    <property type="entry name" value="ALDEHYDE_DEHYDR_CYS"/>
    <property type="match status" value="1"/>
</dbReference>
<comment type="similarity">
    <text evidence="1 3">Belongs to the aldehyde dehydrogenase family.</text>
</comment>
<protein>
    <recommendedName>
        <fullName evidence="3">Aldehyde dehydrogenase</fullName>
    </recommendedName>
</protein>
<dbReference type="Pfam" id="PF00171">
    <property type="entry name" value="Aldedh"/>
    <property type="match status" value="1"/>
</dbReference>
<dbReference type="EMBL" id="MLCO01000044">
    <property type="protein sequence ID" value="ONG56373.1"/>
    <property type="molecule type" value="Genomic_DNA"/>
</dbReference>
<reference evidence="6 7" key="1">
    <citation type="submission" date="2016-10" db="EMBL/GenBank/DDBJ databases">
        <title>Draft Genome sequence of Roseomonas sp. strain M3.</title>
        <authorList>
            <person name="Subhash Y."/>
            <person name="Lee S."/>
        </authorList>
    </citation>
    <scope>NUCLEOTIDE SEQUENCE [LARGE SCALE GENOMIC DNA]</scope>
    <source>
        <strain evidence="6 7">M3</strain>
    </source>
</reference>
<dbReference type="InterPro" id="IPR012394">
    <property type="entry name" value="Aldehyde_DH_NAD(P)"/>
</dbReference>
<dbReference type="InterPro" id="IPR016161">
    <property type="entry name" value="Ald_DH/histidinol_DH"/>
</dbReference>
<dbReference type="AlphaFoldDB" id="A0A1V2H5C3"/>
<keyword evidence="7" id="KW-1185">Reference proteome</keyword>
<evidence type="ECO:0000256" key="2">
    <source>
        <dbReference type="ARBA" id="ARBA00023002"/>
    </source>
</evidence>
<dbReference type="Gene3D" id="3.40.605.10">
    <property type="entry name" value="Aldehyde Dehydrogenase, Chain A, domain 1"/>
    <property type="match status" value="1"/>
</dbReference>
<feature type="active site" evidence="4">
    <location>
        <position position="246"/>
    </location>
</feature>
<dbReference type="OrthoDB" id="9812625at2"/>
<dbReference type="CDD" id="cd07087">
    <property type="entry name" value="ALDH_F3-13-14_CALDH-like"/>
    <property type="match status" value="1"/>
</dbReference>
<dbReference type="PANTHER" id="PTHR43570:SF16">
    <property type="entry name" value="ALDEHYDE DEHYDROGENASE TYPE III, ISOFORM Q"/>
    <property type="match status" value="1"/>
</dbReference>
<evidence type="ECO:0000313" key="7">
    <source>
        <dbReference type="Proteomes" id="UP000188879"/>
    </source>
</evidence>
<dbReference type="RefSeq" id="WP_076956480.1">
    <property type="nucleotide sequence ID" value="NZ_MLCO01000044.1"/>
</dbReference>
<dbReference type="Proteomes" id="UP000188879">
    <property type="component" value="Unassembled WGS sequence"/>
</dbReference>
<gene>
    <name evidence="6" type="ORF">BKE38_06045</name>
</gene>
<accession>A0A1V2H5C3</accession>
<evidence type="ECO:0000313" key="6">
    <source>
        <dbReference type="EMBL" id="ONG56373.1"/>
    </source>
</evidence>
<dbReference type="InterPro" id="IPR016163">
    <property type="entry name" value="Ald_DH_C"/>
</dbReference>
<dbReference type="SUPFAM" id="SSF53720">
    <property type="entry name" value="ALDH-like"/>
    <property type="match status" value="1"/>
</dbReference>
<dbReference type="Gene3D" id="3.40.309.10">
    <property type="entry name" value="Aldehyde Dehydrogenase, Chain A, domain 2"/>
    <property type="match status" value="1"/>
</dbReference>
<feature type="active site" evidence="4">
    <location>
        <position position="212"/>
    </location>
</feature>
<dbReference type="GO" id="GO:0006081">
    <property type="term" value="P:aldehyde metabolic process"/>
    <property type="evidence" value="ECO:0007669"/>
    <property type="project" value="InterPro"/>
</dbReference>
<dbReference type="GO" id="GO:0004029">
    <property type="term" value="F:aldehyde dehydrogenase (NAD+) activity"/>
    <property type="evidence" value="ECO:0007669"/>
    <property type="project" value="TreeGrafter"/>
</dbReference>
<dbReference type="PANTHER" id="PTHR43570">
    <property type="entry name" value="ALDEHYDE DEHYDROGENASE"/>
    <property type="match status" value="1"/>
</dbReference>
<evidence type="ECO:0000259" key="5">
    <source>
        <dbReference type="Pfam" id="PF00171"/>
    </source>
</evidence>
<name>A0A1V2H5C3_9PROT</name>